<dbReference type="Pfam" id="PF13440">
    <property type="entry name" value="Polysacc_synt_3"/>
    <property type="match status" value="1"/>
</dbReference>
<evidence type="ECO:0000256" key="2">
    <source>
        <dbReference type="ARBA" id="ARBA00007430"/>
    </source>
</evidence>
<accession>A0A0F5YL01</accession>
<feature type="transmembrane region" description="Helical" evidence="7">
    <location>
        <begin position="381"/>
        <end position="399"/>
    </location>
</feature>
<evidence type="ECO:0000313" key="9">
    <source>
        <dbReference type="EMBL" id="KMW70146.1"/>
    </source>
</evidence>
<protein>
    <submittedName>
        <fullName evidence="8">Sugar transporter</fullName>
    </submittedName>
</protein>
<dbReference type="GO" id="GO:0005886">
    <property type="term" value="C:plasma membrane"/>
    <property type="evidence" value="ECO:0007669"/>
    <property type="project" value="UniProtKB-SubCell"/>
</dbReference>
<comment type="subcellular location">
    <subcellularLocation>
        <location evidence="1">Cell membrane</location>
        <topology evidence="1">Multi-pass membrane protein</topology>
    </subcellularLocation>
</comment>
<name>A0A0F5YL01_9CYAN</name>
<feature type="transmembrane region" description="Helical" evidence="7">
    <location>
        <begin position="65"/>
        <end position="84"/>
    </location>
</feature>
<evidence type="ECO:0000313" key="8">
    <source>
        <dbReference type="EMBL" id="KKD39551.1"/>
    </source>
</evidence>
<feature type="transmembrane region" description="Helical" evidence="7">
    <location>
        <begin position="193"/>
        <end position="213"/>
    </location>
</feature>
<dbReference type="PATRIC" id="fig|1637645.4.peg.4377"/>
<feature type="transmembrane region" description="Helical" evidence="7">
    <location>
        <begin position="405"/>
        <end position="425"/>
    </location>
</feature>
<evidence type="ECO:0000256" key="3">
    <source>
        <dbReference type="ARBA" id="ARBA00022475"/>
    </source>
</evidence>
<proteinExistence type="inferred from homology"/>
<organism evidence="8 10">
    <name type="scientific">Limnoraphis robusta CS-951</name>
    <dbReference type="NCBI Taxonomy" id="1637645"/>
    <lineage>
        <taxon>Bacteria</taxon>
        <taxon>Bacillati</taxon>
        <taxon>Cyanobacteriota</taxon>
        <taxon>Cyanophyceae</taxon>
        <taxon>Oscillatoriophycideae</taxon>
        <taxon>Oscillatoriales</taxon>
        <taxon>Sirenicapillariaceae</taxon>
        <taxon>Limnoraphis</taxon>
    </lineage>
</organism>
<feature type="transmembrane region" description="Helical" evidence="7">
    <location>
        <begin position="307"/>
        <end position="327"/>
    </location>
</feature>
<keyword evidence="4 7" id="KW-0812">Transmembrane</keyword>
<feature type="transmembrane region" description="Helical" evidence="7">
    <location>
        <begin position="347"/>
        <end position="369"/>
    </location>
</feature>
<keyword evidence="3" id="KW-1003">Cell membrane</keyword>
<gene>
    <name evidence="8" type="ORF">WN50_02770</name>
    <name evidence="9" type="ORF">WN50_37600</name>
</gene>
<keyword evidence="8" id="KW-0762">Sugar transport</keyword>
<dbReference type="Proteomes" id="UP000033607">
    <property type="component" value="Unassembled WGS sequence"/>
</dbReference>
<evidence type="ECO:0000256" key="6">
    <source>
        <dbReference type="ARBA" id="ARBA00023136"/>
    </source>
</evidence>
<dbReference type="AlphaFoldDB" id="A0A0F5YL01"/>
<dbReference type="InterPro" id="IPR050833">
    <property type="entry name" value="Poly_Biosynth_Transport"/>
</dbReference>
<keyword evidence="6 7" id="KW-0472">Membrane</keyword>
<evidence type="ECO:0000256" key="7">
    <source>
        <dbReference type="SAM" id="Phobius"/>
    </source>
</evidence>
<sequence length="512" mass="56535">MPESKPKTPASTDPERFFRTDHLKADLRGRSIRGGAITILAQVSKLIMQFGSIVVLARLLEPEDYGLIGMVTVITGFISIFKDLGLSMATMQREQITQTQVSTLFWINVGISSAIMLLTVALAPVIAWFYGEPRLILITLVLGSGFIFGGLTVQHQALLKRQMRLGALAVIDIISMISSISIALTLAILGTGYWALVAMQLAMTIINCIGVWVSCGWRPGWPKFDSEIAPMLAFGGWNTGFTVVNYFTRNLDNLLIGKFWGADQLGLYAQAYKLLVLPLQQINFPLSTVALPGLCSVQSDPERYRSYYGKAVEVMVLLGMPISVYMAVDADNLIINLLGSQWSEAIILFRVLSPVAFISTFNVATAWVFISMGRADRQFHWNIFASVITVIAFLIGVRWGALGVAIAASITFCGLRYPGIVYCFQSSPLTPGFLMKILWKPAVASFVAGGLLWFVRQAISWSINPFVEIALHCALYALFYLSCWCILPNGRQTLKQVLQLLNELRHKPKKVG</sequence>
<dbReference type="EMBL" id="LATL02000253">
    <property type="protein sequence ID" value="KMW70146.1"/>
    <property type="molecule type" value="Genomic_DNA"/>
</dbReference>
<feature type="transmembrane region" description="Helical" evidence="7">
    <location>
        <begin position="165"/>
        <end position="187"/>
    </location>
</feature>
<dbReference type="OrthoDB" id="9770347at2"/>
<dbReference type="PANTHER" id="PTHR30250">
    <property type="entry name" value="PST FAMILY PREDICTED COLANIC ACID TRANSPORTER"/>
    <property type="match status" value="1"/>
</dbReference>
<evidence type="ECO:0000256" key="1">
    <source>
        <dbReference type="ARBA" id="ARBA00004651"/>
    </source>
</evidence>
<reference evidence="8 10" key="1">
    <citation type="submission" date="2015-06" db="EMBL/GenBank/DDBJ databases">
        <title>Draft genome assembly of filamentous brackish cyanobacterium Limnoraphis robusta strain CS-951.</title>
        <authorList>
            <person name="Willis A."/>
            <person name="Parks M."/>
            <person name="Burford M.A."/>
        </authorList>
    </citation>
    <scope>NUCLEOTIDE SEQUENCE [LARGE SCALE GENOMIC DNA]</scope>
    <source>
        <strain evidence="8 10">CS-951</strain>
    </source>
</reference>
<feature type="transmembrane region" description="Helical" evidence="7">
    <location>
        <begin position="105"/>
        <end position="129"/>
    </location>
</feature>
<feature type="transmembrane region" description="Helical" evidence="7">
    <location>
        <begin position="467"/>
        <end position="487"/>
    </location>
</feature>
<evidence type="ECO:0000256" key="4">
    <source>
        <dbReference type="ARBA" id="ARBA00022692"/>
    </source>
</evidence>
<dbReference type="PANTHER" id="PTHR30250:SF10">
    <property type="entry name" value="LIPOPOLYSACCHARIDE BIOSYNTHESIS PROTEIN WZXC"/>
    <property type="match status" value="1"/>
</dbReference>
<keyword evidence="5 7" id="KW-1133">Transmembrane helix</keyword>
<feature type="transmembrane region" description="Helical" evidence="7">
    <location>
        <begin position="135"/>
        <end position="153"/>
    </location>
</feature>
<evidence type="ECO:0000313" key="10">
    <source>
        <dbReference type="Proteomes" id="UP000033607"/>
    </source>
</evidence>
<feature type="transmembrane region" description="Helical" evidence="7">
    <location>
        <begin position="437"/>
        <end position="455"/>
    </location>
</feature>
<keyword evidence="8" id="KW-0813">Transport</keyword>
<comment type="similarity">
    <text evidence="2">Belongs to the polysaccharide synthase family.</text>
</comment>
<dbReference type="RefSeq" id="WP_046276976.1">
    <property type="nucleotide sequence ID" value="NZ_LATL02000222.1"/>
</dbReference>
<feature type="transmembrane region" description="Helical" evidence="7">
    <location>
        <begin position="37"/>
        <end position="59"/>
    </location>
</feature>
<evidence type="ECO:0000256" key="5">
    <source>
        <dbReference type="ARBA" id="ARBA00022989"/>
    </source>
</evidence>
<dbReference type="CDD" id="cd13127">
    <property type="entry name" value="MATE_tuaB_like"/>
    <property type="match status" value="1"/>
</dbReference>
<dbReference type="EMBL" id="LATL02000222">
    <property type="protein sequence ID" value="KKD39551.1"/>
    <property type="molecule type" value="Genomic_DNA"/>
</dbReference>
<comment type="caution">
    <text evidence="8">The sequence shown here is derived from an EMBL/GenBank/DDBJ whole genome shotgun (WGS) entry which is preliminary data.</text>
</comment>